<sequence length="29" mass="3199">MTFVLIGVAVIVYTGIGNYVMKKTTTHLK</sequence>
<evidence type="ECO:0008006" key="3">
    <source>
        <dbReference type="Google" id="ProtNLM"/>
    </source>
</evidence>
<reference evidence="1" key="1">
    <citation type="submission" date="2022-08" db="EMBL/GenBank/DDBJ databases">
        <title>Draft genome sequence of Lysinibacillus sp. strain KH24.</title>
        <authorList>
            <person name="Kanbe H."/>
            <person name="Itoh H."/>
        </authorList>
    </citation>
    <scope>NUCLEOTIDE SEQUENCE</scope>
    <source>
        <strain evidence="1">KH24</strain>
    </source>
</reference>
<dbReference type="EMBL" id="BRZA01000001">
    <property type="protein sequence ID" value="GLC86951.1"/>
    <property type="molecule type" value="Genomic_DNA"/>
</dbReference>
<accession>A0ABQ5NEY1</accession>
<protein>
    <recommendedName>
        <fullName evidence="3">Fur-regulated basic protein FbpC</fullName>
    </recommendedName>
</protein>
<evidence type="ECO:0000313" key="2">
    <source>
        <dbReference type="Proteomes" id="UP001065593"/>
    </source>
</evidence>
<proteinExistence type="predicted"/>
<name>A0ABQ5NEY1_9BACI</name>
<keyword evidence="2" id="KW-1185">Reference proteome</keyword>
<organism evidence="1 2">
    <name type="scientific">Lysinibacillus piscis</name>
    <dbReference type="NCBI Taxonomy" id="2518931"/>
    <lineage>
        <taxon>Bacteria</taxon>
        <taxon>Bacillati</taxon>
        <taxon>Bacillota</taxon>
        <taxon>Bacilli</taxon>
        <taxon>Bacillales</taxon>
        <taxon>Bacillaceae</taxon>
        <taxon>Lysinibacillus</taxon>
    </lineage>
</organism>
<comment type="caution">
    <text evidence="1">The sequence shown here is derived from an EMBL/GenBank/DDBJ whole genome shotgun (WGS) entry which is preliminary data.</text>
</comment>
<dbReference type="Proteomes" id="UP001065593">
    <property type="component" value="Unassembled WGS sequence"/>
</dbReference>
<evidence type="ECO:0000313" key="1">
    <source>
        <dbReference type="EMBL" id="GLC86951.1"/>
    </source>
</evidence>
<gene>
    <name evidence="1" type="ORF">LYSBPC_00780</name>
</gene>